<dbReference type="EMBL" id="JPMD01000002">
    <property type="protein sequence ID" value="KEZ88454.1"/>
    <property type="molecule type" value="Genomic_DNA"/>
</dbReference>
<dbReference type="PANTHER" id="PTHR23519">
    <property type="entry name" value="AUTOPHAGY-RELATED PROTEIN 22"/>
    <property type="match status" value="1"/>
</dbReference>
<dbReference type="GO" id="GO:0012505">
    <property type="term" value="C:endomembrane system"/>
    <property type="evidence" value="ECO:0007669"/>
    <property type="project" value="UniProtKB-SubCell"/>
</dbReference>
<evidence type="ECO:0000256" key="3">
    <source>
        <dbReference type="ARBA" id="ARBA00022692"/>
    </source>
</evidence>
<evidence type="ECO:0000256" key="1">
    <source>
        <dbReference type="ARBA" id="ARBA00004127"/>
    </source>
</evidence>
<dbReference type="Proteomes" id="UP000028542">
    <property type="component" value="Unassembled WGS sequence"/>
</dbReference>
<protein>
    <submittedName>
        <fullName evidence="7">MFS transporter</fullName>
    </submittedName>
</protein>
<keyword evidence="8" id="KW-1185">Reference proteome</keyword>
<feature type="transmembrane region" description="Helical" evidence="6">
    <location>
        <begin position="386"/>
        <end position="405"/>
    </location>
</feature>
<dbReference type="InterPro" id="IPR050495">
    <property type="entry name" value="ATG22/LtaA_families"/>
</dbReference>
<feature type="transmembrane region" description="Helical" evidence="6">
    <location>
        <begin position="355"/>
        <end position="380"/>
    </location>
</feature>
<dbReference type="Gene3D" id="1.20.1250.20">
    <property type="entry name" value="MFS general substrate transporter like domains"/>
    <property type="match status" value="1"/>
</dbReference>
<feature type="transmembrane region" description="Helical" evidence="6">
    <location>
        <begin position="297"/>
        <end position="315"/>
    </location>
</feature>
<evidence type="ECO:0000256" key="2">
    <source>
        <dbReference type="ARBA" id="ARBA00022448"/>
    </source>
</evidence>
<proteinExistence type="predicted"/>
<feature type="transmembrane region" description="Helical" evidence="6">
    <location>
        <begin position="265"/>
        <end position="285"/>
    </location>
</feature>
<dbReference type="RefSeq" id="WP_035129601.1">
    <property type="nucleotide sequence ID" value="NZ_JPMD01000002.1"/>
</dbReference>
<organism evidence="7 8">
    <name type="scientific">Clostridium sulfidigenes</name>
    <dbReference type="NCBI Taxonomy" id="318464"/>
    <lineage>
        <taxon>Bacteria</taxon>
        <taxon>Bacillati</taxon>
        <taxon>Bacillota</taxon>
        <taxon>Clostridia</taxon>
        <taxon>Eubacteriales</taxon>
        <taxon>Clostridiaceae</taxon>
        <taxon>Clostridium</taxon>
    </lineage>
</organism>
<feature type="transmembrane region" description="Helical" evidence="6">
    <location>
        <begin position="105"/>
        <end position="124"/>
    </location>
</feature>
<keyword evidence="3 6" id="KW-0812">Transmembrane</keyword>
<keyword evidence="5 6" id="KW-0472">Membrane</keyword>
<comment type="subcellular location">
    <subcellularLocation>
        <location evidence="1">Endomembrane system</location>
        <topology evidence="1">Multi-pass membrane protein</topology>
    </subcellularLocation>
</comment>
<keyword evidence="4 6" id="KW-1133">Transmembrane helix</keyword>
<evidence type="ECO:0000256" key="6">
    <source>
        <dbReference type="SAM" id="Phobius"/>
    </source>
</evidence>
<gene>
    <name evidence="7" type="ORF">IO99_02075</name>
</gene>
<dbReference type="InterPro" id="IPR036259">
    <property type="entry name" value="MFS_trans_sf"/>
</dbReference>
<evidence type="ECO:0000313" key="8">
    <source>
        <dbReference type="Proteomes" id="UP000028542"/>
    </source>
</evidence>
<evidence type="ECO:0000256" key="4">
    <source>
        <dbReference type="ARBA" id="ARBA00022989"/>
    </source>
</evidence>
<sequence>MSKFTKLEKQWILYDVGNSAFTMLVSTIIPIYFKNVASLSGISPADSTAYWGYAVSLSTIIVAILGPILGTVADTKGYKKPLFSLFMMFGVLGCAALALPVPWIVFLAIFVIGKVGFSGSLIFYDAMLNDITTDDRMDEISSHGYAWGYIGSCIPFTVSLLLVLFADKIGLTTAMATGTAFLLTALWWLLITMPLLKNYKQKYYVEKGNKPVAESFKRLGKVLLNIRKNKKIFLFLLAFFFYIDGVHTIISMSTSYGKDVGITDSNLLLALLLTQIVAFPCAILFGRLSKKFKSDKLIAASIMGYIAITIFALQLDKAWEFWILAVCVAVFQGAIQALSRSYFSKIIPKEKSSEYFGLYDIFGKGAAFMGTMLMSIATHITGSSKAGVAGIVVMFIFGLIIFKAANKVNISIEKETTVSL</sequence>
<feature type="transmembrane region" description="Helical" evidence="6">
    <location>
        <begin position="145"/>
        <end position="165"/>
    </location>
</feature>
<evidence type="ECO:0000256" key="5">
    <source>
        <dbReference type="ARBA" id="ARBA00023136"/>
    </source>
</evidence>
<keyword evidence="2" id="KW-0813">Transport</keyword>
<dbReference type="STRING" id="318464.IO99_02075"/>
<dbReference type="AlphaFoldDB" id="A0A084JHM0"/>
<name>A0A084JHM0_9CLOT</name>
<comment type="caution">
    <text evidence="7">The sequence shown here is derived from an EMBL/GenBank/DDBJ whole genome shotgun (WGS) entry which is preliminary data.</text>
</comment>
<accession>A0A084JHM0</accession>
<feature type="transmembrane region" description="Helical" evidence="6">
    <location>
        <begin position="321"/>
        <end position="343"/>
    </location>
</feature>
<feature type="transmembrane region" description="Helical" evidence="6">
    <location>
        <begin position="171"/>
        <end position="191"/>
    </location>
</feature>
<dbReference type="PANTHER" id="PTHR23519:SF1">
    <property type="entry name" value="AUTOPHAGY-RELATED PROTEIN 22"/>
    <property type="match status" value="1"/>
</dbReference>
<dbReference type="SUPFAM" id="SSF103473">
    <property type="entry name" value="MFS general substrate transporter"/>
    <property type="match status" value="1"/>
</dbReference>
<feature type="transmembrane region" description="Helical" evidence="6">
    <location>
        <begin position="53"/>
        <end position="70"/>
    </location>
</feature>
<dbReference type="eggNOG" id="COG2270">
    <property type="taxonomic scope" value="Bacteria"/>
</dbReference>
<dbReference type="InterPro" id="IPR024671">
    <property type="entry name" value="Atg22-like"/>
</dbReference>
<dbReference type="Pfam" id="PF11700">
    <property type="entry name" value="ATG22"/>
    <property type="match status" value="1"/>
</dbReference>
<feature type="transmembrane region" description="Helical" evidence="6">
    <location>
        <begin position="232"/>
        <end position="253"/>
    </location>
</feature>
<evidence type="ECO:0000313" key="7">
    <source>
        <dbReference type="EMBL" id="KEZ88454.1"/>
    </source>
</evidence>
<feature type="transmembrane region" description="Helical" evidence="6">
    <location>
        <begin position="12"/>
        <end position="33"/>
    </location>
</feature>
<reference evidence="7 8" key="1">
    <citation type="submission" date="2014-07" db="EMBL/GenBank/DDBJ databases">
        <title>Draft genome of Clostridium sulfidigenes 113A isolated from sediments associated with methane hydrate from Krishna Godavari basin.</title>
        <authorList>
            <person name="Honkalas V.S."/>
            <person name="Dabir A.P."/>
            <person name="Arora P."/>
            <person name="Dhakephalkar P.K."/>
        </authorList>
    </citation>
    <scope>NUCLEOTIDE SEQUENCE [LARGE SCALE GENOMIC DNA]</scope>
    <source>
        <strain evidence="7 8">113A</strain>
    </source>
</reference>
<feature type="transmembrane region" description="Helical" evidence="6">
    <location>
        <begin position="82"/>
        <end position="99"/>
    </location>
</feature>